<dbReference type="PANTHER" id="PTHR24306">
    <property type="match status" value="1"/>
</dbReference>
<evidence type="ECO:0008006" key="5">
    <source>
        <dbReference type="Google" id="ProtNLM"/>
    </source>
</evidence>
<proteinExistence type="predicted"/>
<keyword evidence="4" id="KW-1185">Reference proteome</keyword>
<evidence type="ECO:0000313" key="3">
    <source>
        <dbReference type="EMBL" id="KAF1998888.1"/>
    </source>
</evidence>
<dbReference type="GO" id="GO:0004497">
    <property type="term" value="F:monooxygenase activity"/>
    <property type="evidence" value="ECO:0007669"/>
    <property type="project" value="InterPro"/>
</dbReference>
<reference evidence="3" key="1">
    <citation type="journal article" date="2020" name="Stud. Mycol.">
        <title>101 Dothideomycetes genomes: a test case for predicting lifestyles and emergence of pathogens.</title>
        <authorList>
            <person name="Haridas S."/>
            <person name="Albert R."/>
            <person name="Binder M."/>
            <person name="Bloem J."/>
            <person name="Labutti K."/>
            <person name="Salamov A."/>
            <person name="Andreopoulos B."/>
            <person name="Baker S."/>
            <person name="Barry K."/>
            <person name="Bills G."/>
            <person name="Bluhm B."/>
            <person name="Cannon C."/>
            <person name="Castanera R."/>
            <person name="Culley D."/>
            <person name="Daum C."/>
            <person name="Ezra D."/>
            <person name="Gonzalez J."/>
            <person name="Henrissat B."/>
            <person name="Kuo A."/>
            <person name="Liang C."/>
            <person name="Lipzen A."/>
            <person name="Lutzoni F."/>
            <person name="Magnuson J."/>
            <person name="Mondo S."/>
            <person name="Nolan M."/>
            <person name="Ohm R."/>
            <person name="Pangilinan J."/>
            <person name="Park H.-J."/>
            <person name="Ramirez L."/>
            <person name="Alfaro M."/>
            <person name="Sun H."/>
            <person name="Tritt A."/>
            <person name="Yoshinaga Y."/>
            <person name="Zwiers L.-H."/>
            <person name="Turgeon B."/>
            <person name="Goodwin S."/>
            <person name="Spatafora J."/>
            <person name="Crous P."/>
            <person name="Grigoriev I."/>
        </authorList>
    </citation>
    <scope>NUCLEOTIDE SEQUENCE</scope>
    <source>
        <strain evidence="3">CBS 123094</strain>
    </source>
</reference>
<gene>
    <name evidence="3" type="ORF">P154DRAFT_602418</name>
</gene>
<accession>A0A6A5WCN0</accession>
<protein>
    <recommendedName>
        <fullName evidence="5">Cytochrome P450</fullName>
    </recommendedName>
</protein>
<dbReference type="AlphaFoldDB" id="A0A6A5WCN0"/>
<dbReference type="Proteomes" id="UP000799779">
    <property type="component" value="Unassembled WGS sequence"/>
</dbReference>
<evidence type="ECO:0000256" key="1">
    <source>
        <dbReference type="SAM" id="MobiDB-lite"/>
    </source>
</evidence>
<organism evidence="3 4">
    <name type="scientific">Amniculicola lignicola CBS 123094</name>
    <dbReference type="NCBI Taxonomy" id="1392246"/>
    <lineage>
        <taxon>Eukaryota</taxon>
        <taxon>Fungi</taxon>
        <taxon>Dikarya</taxon>
        <taxon>Ascomycota</taxon>
        <taxon>Pezizomycotina</taxon>
        <taxon>Dothideomycetes</taxon>
        <taxon>Pleosporomycetidae</taxon>
        <taxon>Pleosporales</taxon>
        <taxon>Amniculicolaceae</taxon>
        <taxon>Amniculicola</taxon>
    </lineage>
</organism>
<sequence length="657" mass="73152">MVSSKSLFIGVYASNGLIRILFLPLCYLFLLSPFAALLVRRYHFDRVLLEKIPDDYKSIDRWPQIFLALVSVALVTRLLTGQNGVMRVDGGKRRVQCLPYWITGLGHWWESVLGGEGWLRGVRDSTIHSITRYIVAGAKHDVVLSPSLLGQILEQQDNIEEDKQALWTILHNAFGMPGGLKKQYFNIRPAFLEKLETEIFDGPEMKKVVAASTSILSDSLPDFITFNSSVVDQMPWERVAGVELTDGNEEAETSLFGLVYEFACNAIVPPITGTLFPESYQLLASDLSTFDESFYALAIGFPRFFLVRGLPTATLAKKRLLQNFARLFDELTNPPAKREIADDESMSGEETDADTPTPATAFNEFFTQHNLPMQARAAITVSVIHKLVSQVVPLAFWTLLHIYASSSHGGETTTEKTPLEIIREETKSWAEAYQPDSIHPSFPAPPEISFAPMSKLYLHTSFPFLRSTITESRRLYTSSTTMLKILNPIHLTEHESTRPGAKELWELPPGSYIDAGLSQSLINTSPAHHVNPEKYTPTRFLPSTSTTKDHPLKNTTMPFLDPPSELTTALLVPLIAGILQLWDVSPAPKKSFMDQMHEAGAAAAGNEPEVKKSETGVWEIPRKLGEGAGVRLPRGEVKVRVRRRGGLPGLVKGRRKV</sequence>
<keyword evidence="2" id="KW-0472">Membrane</keyword>
<dbReference type="EMBL" id="ML977600">
    <property type="protein sequence ID" value="KAF1998888.1"/>
    <property type="molecule type" value="Genomic_DNA"/>
</dbReference>
<keyword evidence="2" id="KW-0812">Transmembrane</keyword>
<feature type="region of interest" description="Disordered" evidence="1">
    <location>
        <begin position="526"/>
        <end position="554"/>
    </location>
</feature>
<dbReference type="GO" id="GO:0016705">
    <property type="term" value="F:oxidoreductase activity, acting on paired donors, with incorporation or reduction of molecular oxygen"/>
    <property type="evidence" value="ECO:0007669"/>
    <property type="project" value="InterPro"/>
</dbReference>
<keyword evidence="2" id="KW-1133">Transmembrane helix</keyword>
<dbReference type="PANTHER" id="PTHR24306:SF7">
    <property type="entry name" value="AHBB"/>
    <property type="match status" value="1"/>
</dbReference>
<evidence type="ECO:0000256" key="2">
    <source>
        <dbReference type="SAM" id="Phobius"/>
    </source>
</evidence>
<dbReference type="Gene3D" id="1.10.630.10">
    <property type="entry name" value="Cytochrome P450"/>
    <property type="match status" value="1"/>
</dbReference>
<dbReference type="SUPFAM" id="SSF48264">
    <property type="entry name" value="Cytochrome P450"/>
    <property type="match status" value="1"/>
</dbReference>
<feature type="transmembrane region" description="Helical" evidence="2">
    <location>
        <begin position="20"/>
        <end position="40"/>
    </location>
</feature>
<dbReference type="GO" id="GO:0020037">
    <property type="term" value="F:heme binding"/>
    <property type="evidence" value="ECO:0007669"/>
    <property type="project" value="InterPro"/>
</dbReference>
<dbReference type="OrthoDB" id="3366823at2759"/>
<evidence type="ECO:0000313" key="4">
    <source>
        <dbReference type="Proteomes" id="UP000799779"/>
    </source>
</evidence>
<dbReference type="InterPro" id="IPR036396">
    <property type="entry name" value="Cyt_P450_sf"/>
</dbReference>
<name>A0A6A5WCN0_9PLEO</name>
<dbReference type="GO" id="GO:0005506">
    <property type="term" value="F:iron ion binding"/>
    <property type="evidence" value="ECO:0007669"/>
    <property type="project" value="InterPro"/>
</dbReference>